<evidence type="ECO:0000313" key="1">
    <source>
        <dbReference type="EMBL" id="EAL8417321.1"/>
    </source>
</evidence>
<dbReference type="Proteomes" id="UP000333665">
    <property type="component" value="Unassembled WGS sequence"/>
</dbReference>
<sequence>MQYIKSYDFAHYTTRINHFLQRKDRQNIKVLQDFFCSFILYYWDGIVLLCKQEKKESIEHFLSEIFSLEMNDINLILSQLGQFKNSTNKRLECLDVKLTLNSK</sequence>
<dbReference type="RefSeq" id="WP_002795614.1">
    <property type="nucleotide sequence ID" value="NZ_CP017025.1"/>
</dbReference>
<dbReference type="AlphaFoldDB" id="A0A3K5JTF3"/>
<gene>
    <name evidence="1" type="ORF">DYF97_08130</name>
</gene>
<proteinExistence type="predicted"/>
<organism evidence="1 2">
    <name type="scientific">Campylobacter coli</name>
    <dbReference type="NCBI Taxonomy" id="195"/>
    <lineage>
        <taxon>Bacteria</taxon>
        <taxon>Pseudomonadati</taxon>
        <taxon>Campylobacterota</taxon>
        <taxon>Epsilonproteobacteria</taxon>
        <taxon>Campylobacterales</taxon>
        <taxon>Campylobacteraceae</taxon>
        <taxon>Campylobacter</taxon>
    </lineage>
</organism>
<name>A0A3K5JTF3_CAMCO</name>
<accession>A0A3K5JTF3</accession>
<reference evidence="1 2" key="1">
    <citation type="submission" date="2018-08" db="EMBL/GenBank/DDBJ databases">
        <authorList>
            <consortium name="NARMS: The National Antimicrobial Resistance Monitoring System"/>
        </authorList>
    </citation>
    <scope>NUCLEOTIDE SEQUENCE [LARGE SCALE GENOMIC DNA]</scope>
    <source>
        <strain evidence="1 2">FSIS11812579</strain>
    </source>
</reference>
<protein>
    <submittedName>
        <fullName evidence="1">Uncharacterized protein</fullName>
    </submittedName>
</protein>
<dbReference type="EMBL" id="AACRQU010000022">
    <property type="protein sequence ID" value="EAL8417321.1"/>
    <property type="molecule type" value="Genomic_DNA"/>
</dbReference>
<evidence type="ECO:0000313" key="2">
    <source>
        <dbReference type="Proteomes" id="UP000333665"/>
    </source>
</evidence>
<comment type="caution">
    <text evidence="1">The sequence shown here is derived from an EMBL/GenBank/DDBJ whole genome shotgun (WGS) entry which is preliminary data.</text>
</comment>